<comment type="caution">
    <text evidence="2">The sequence shown here is derived from an EMBL/GenBank/DDBJ whole genome shotgun (WGS) entry which is preliminary data.</text>
</comment>
<feature type="region of interest" description="Disordered" evidence="1">
    <location>
        <begin position="116"/>
        <end position="192"/>
    </location>
</feature>
<evidence type="ECO:0000313" key="2">
    <source>
        <dbReference type="EMBL" id="EWM23249.1"/>
    </source>
</evidence>
<gene>
    <name evidence="2" type="ORF">Naga_101341g1</name>
</gene>
<dbReference type="Proteomes" id="UP000019335">
    <property type="component" value="Chromosome 17"/>
</dbReference>
<name>W7TSC9_9STRA</name>
<evidence type="ECO:0000313" key="3">
    <source>
        <dbReference type="Proteomes" id="UP000019335"/>
    </source>
</evidence>
<organism evidence="2 3">
    <name type="scientific">Nannochloropsis gaditana</name>
    <dbReference type="NCBI Taxonomy" id="72520"/>
    <lineage>
        <taxon>Eukaryota</taxon>
        <taxon>Sar</taxon>
        <taxon>Stramenopiles</taxon>
        <taxon>Ochrophyta</taxon>
        <taxon>Eustigmatophyceae</taxon>
        <taxon>Eustigmatales</taxon>
        <taxon>Monodopsidaceae</taxon>
        <taxon>Nannochloropsis</taxon>
    </lineage>
</organism>
<evidence type="ECO:0000256" key="1">
    <source>
        <dbReference type="SAM" id="MobiDB-lite"/>
    </source>
</evidence>
<accession>W7TSC9</accession>
<reference evidence="2 3" key="1">
    <citation type="journal article" date="2014" name="Mol. Plant">
        <title>Chromosome Scale Genome Assembly and Transcriptome Profiling of Nannochloropsis gaditana in Nitrogen Depletion.</title>
        <authorList>
            <person name="Corteggiani Carpinelli E."/>
            <person name="Telatin A."/>
            <person name="Vitulo N."/>
            <person name="Forcato C."/>
            <person name="D'Angelo M."/>
            <person name="Schiavon R."/>
            <person name="Vezzi A."/>
            <person name="Giacometti G.M."/>
            <person name="Morosinotto T."/>
            <person name="Valle G."/>
        </authorList>
    </citation>
    <scope>NUCLEOTIDE SEQUENCE [LARGE SCALE GENOMIC DNA]</scope>
    <source>
        <strain evidence="2 3">B-31</strain>
    </source>
</reference>
<protein>
    <submittedName>
        <fullName evidence="2">Uncharacterized protein</fullName>
    </submittedName>
</protein>
<dbReference type="EMBL" id="AZIL01001727">
    <property type="protein sequence ID" value="EWM23249.1"/>
    <property type="molecule type" value="Genomic_DNA"/>
</dbReference>
<feature type="compositionally biased region" description="Polar residues" evidence="1">
    <location>
        <begin position="128"/>
        <end position="139"/>
    </location>
</feature>
<dbReference type="AlphaFoldDB" id="W7TSC9"/>
<sequence>MQFEKRPDFLGDDSTARSTVVCLGPPQHFLREALNATVLPSPAVLAKMGHNAPKIPNLRHEPGRVQRVPECLTSLVLDLHNTSPPPGCPTPRPCNAFRPVPLSWCARCGQRDVREHHWPQIGPGGNNGRRSAQAPSPATSGYRLAVKAGRPGLRRGGPPPRSSTDPAMPGRRGRRLHLGRLPPPTLPGSELG</sequence>
<keyword evidence="3" id="KW-1185">Reference proteome</keyword>
<proteinExistence type="predicted"/>